<dbReference type="InterPro" id="IPR046357">
    <property type="entry name" value="PPIase_dom_sf"/>
</dbReference>
<feature type="domain" description="PPIase FKBP-type" evidence="3">
    <location>
        <begin position="21"/>
        <end position="111"/>
    </location>
</feature>
<keyword evidence="2" id="KW-0802">TPR repeat</keyword>
<accession>A0A0A9YYW2</accession>
<dbReference type="Pfam" id="PF00254">
    <property type="entry name" value="FKBP_C"/>
    <property type="match status" value="1"/>
</dbReference>
<dbReference type="InterPro" id="IPR001179">
    <property type="entry name" value="PPIase_FKBP_dom"/>
</dbReference>
<dbReference type="PANTHER" id="PTHR46512">
    <property type="entry name" value="PEPTIDYLPROLYL ISOMERASE"/>
    <property type="match status" value="1"/>
</dbReference>
<reference evidence="4" key="2">
    <citation type="submission" date="2014-07" db="EMBL/GenBank/DDBJ databases">
        <authorList>
            <person name="Hull J."/>
        </authorList>
    </citation>
    <scope>NUCLEOTIDE SEQUENCE</scope>
</reference>
<name>A0A0A9YYW2_LYGHE</name>
<dbReference type="SUPFAM" id="SSF54534">
    <property type="entry name" value="FKBP-like"/>
    <property type="match status" value="1"/>
</dbReference>
<evidence type="ECO:0000259" key="3">
    <source>
        <dbReference type="Pfam" id="PF00254"/>
    </source>
</evidence>
<gene>
    <name evidence="4" type="primary">FKBP65</name>
    <name evidence="4" type="ORF">CM83_100966</name>
</gene>
<keyword evidence="4" id="KW-0413">Isomerase</keyword>
<organism evidence="4">
    <name type="scientific">Lygus hesperus</name>
    <name type="common">Western plant bug</name>
    <dbReference type="NCBI Taxonomy" id="30085"/>
    <lineage>
        <taxon>Eukaryota</taxon>
        <taxon>Metazoa</taxon>
        <taxon>Ecdysozoa</taxon>
        <taxon>Arthropoda</taxon>
        <taxon>Hexapoda</taxon>
        <taxon>Insecta</taxon>
        <taxon>Pterygota</taxon>
        <taxon>Neoptera</taxon>
        <taxon>Paraneoptera</taxon>
        <taxon>Hemiptera</taxon>
        <taxon>Heteroptera</taxon>
        <taxon>Panheteroptera</taxon>
        <taxon>Cimicomorpha</taxon>
        <taxon>Miridae</taxon>
        <taxon>Mirini</taxon>
        <taxon>Lygus</taxon>
    </lineage>
</organism>
<dbReference type="GO" id="GO:0003755">
    <property type="term" value="F:peptidyl-prolyl cis-trans isomerase activity"/>
    <property type="evidence" value="ECO:0007669"/>
    <property type="project" value="InterPro"/>
</dbReference>
<evidence type="ECO:0000313" key="4">
    <source>
        <dbReference type="EMBL" id="JAG36816.1"/>
    </source>
</evidence>
<keyword evidence="1" id="KW-0677">Repeat</keyword>
<dbReference type="AlphaFoldDB" id="A0A0A9YYW2"/>
<reference evidence="4" key="1">
    <citation type="journal article" date="2014" name="PLoS ONE">
        <title>Transcriptome-Based Identification of ABC Transporters in the Western Tarnished Plant Bug Lygus hesperus.</title>
        <authorList>
            <person name="Hull J.J."/>
            <person name="Chaney K."/>
            <person name="Geib S.M."/>
            <person name="Fabrick J.A."/>
            <person name="Brent C.S."/>
            <person name="Walsh D."/>
            <person name="Lavine L.C."/>
        </authorList>
    </citation>
    <scope>NUCLEOTIDE SEQUENCE</scope>
</reference>
<dbReference type="EMBL" id="GBHO01006788">
    <property type="protein sequence ID" value="JAG36816.1"/>
    <property type="molecule type" value="Transcribed_RNA"/>
</dbReference>
<dbReference type="Gene3D" id="3.10.50.40">
    <property type="match status" value="1"/>
</dbReference>
<protein>
    <submittedName>
        <fullName evidence="4">Peptidyl-prolyl cis-trans isomerase FKBP65</fullName>
    </submittedName>
</protein>
<evidence type="ECO:0000256" key="2">
    <source>
        <dbReference type="ARBA" id="ARBA00022803"/>
    </source>
</evidence>
<evidence type="ECO:0000256" key="1">
    <source>
        <dbReference type="ARBA" id="ARBA00022737"/>
    </source>
</evidence>
<dbReference type="InterPro" id="IPR050754">
    <property type="entry name" value="FKBP4/5/8-like"/>
</dbReference>
<proteinExistence type="predicted"/>
<sequence length="151" mass="17108">MRIPLDNGIDKVYIKKGVGWETPTIPTVCTVDIVGRVDSEDGGTFLQLQDFDINLDDLYLPQSLEVAMLSMKPEEVASFYVNYEKIGDGYLPDQHLCSIPPGSDLLYNITMKSFVCNKQHWEMDMDEKFTIAASLKESGNKLFHNNQLQRA</sequence>
<dbReference type="PANTHER" id="PTHR46512:SF9">
    <property type="entry name" value="PEPTIDYLPROLYL ISOMERASE"/>
    <property type="match status" value="1"/>
</dbReference>